<name>A0A7J7E2N8_TRIWF</name>
<dbReference type="PANTHER" id="PTHR48227:SF1">
    <property type="entry name" value="DNA LIGASE 1-LIKE"/>
    <property type="match status" value="1"/>
</dbReference>
<evidence type="ECO:0000313" key="3">
    <source>
        <dbReference type="Proteomes" id="UP000593562"/>
    </source>
</evidence>
<dbReference type="OrthoDB" id="696117at2759"/>
<evidence type="ECO:0000313" key="2">
    <source>
        <dbReference type="EMBL" id="KAF5752801.1"/>
    </source>
</evidence>
<dbReference type="AlphaFoldDB" id="A0A7J7E2N8"/>
<proteinExistence type="predicted"/>
<protein>
    <submittedName>
        <fullName evidence="2">Transcriptional regulator ATRX</fullName>
    </submittedName>
</protein>
<evidence type="ECO:0000256" key="1">
    <source>
        <dbReference type="SAM" id="MobiDB-lite"/>
    </source>
</evidence>
<dbReference type="PANTHER" id="PTHR48227">
    <property type="entry name" value="DNA TOPOISOMERASE 1-LIKE"/>
    <property type="match status" value="1"/>
</dbReference>
<dbReference type="EMBL" id="JAAARO010000001">
    <property type="protein sequence ID" value="KAF5752801.1"/>
    <property type="molecule type" value="Genomic_DNA"/>
</dbReference>
<feature type="region of interest" description="Disordered" evidence="1">
    <location>
        <begin position="148"/>
        <end position="177"/>
    </location>
</feature>
<organism evidence="2 3">
    <name type="scientific">Tripterygium wilfordii</name>
    <name type="common">Thunder God vine</name>
    <dbReference type="NCBI Taxonomy" id="458696"/>
    <lineage>
        <taxon>Eukaryota</taxon>
        <taxon>Viridiplantae</taxon>
        <taxon>Streptophyta</taxon>
        <taxon>Embryophyta</taxon>
        <taxon>Tracheophyta</taxon>
        <taxon>Spermatophyta</taxon>
        <taxon>Magnoliopsida</taxon>
        <taxon>eudicotyledons</taxon>
        <taxon>Gunneridae</taxon>
        <taxon>Pentapetalae</taxon>
        <taxon>rosids</taxon>
        <taxon>fabids</taxon>
        <taxon>Celastrales</taxon>
        <taxon>Celastraceae</taxon>
        <taxon>Tripterygium</taxon>
    </lineage>
</organism>
<comment type="caution">
    <text evidence="2">The sequence shown here is derived from an EMBL/GenBank/DDBJ whole genome shotgun (WGS) entry which is preliminary data.</text>
</comment>
<dbReference type="InParanoid" id="A0A7J7E2N8"/>
<dbReference type="Proteomes" id="UP000593562">
    <property type="component" value="Unassembled WGS sequence"/>
</dbReference>
<feature type="region of interest" description="Disordered" evidence="1">
    <location>
        <begin position="52"/>
        <end position="126"/>
    </location>
</feature>
<gene>
    <name evidence="2" type="ORF">HS088_TW01G00719</name>
</gene>
<sequence>MKTVKAKVLSSTPIRISKAASILSKFASTENGASQAIGAYLRRASDAFNELAQVHKEKKSSSSRSHRKNLSGYETEATVNTRAPKQSQEPIQPEPKPEKLSQEPSGDGEEIERKRHKKKGVEKVEFGNSFNEEVILEAKTVEATPVRSGVDGNIDAEGGKKKHKKRRKERGDGGHYEENIFENGKLETVVKFETNDVEATERKKRKSVEVEEGGGIGSEEQRSKKKKRRKSGDGDN</sequence>
<keyword evidence="3" id="KW-1185">Reference proteome</keyword>
<accession>A0A7J7E2N8</accession>
<feature type="region of interest" description="Disordered" evidence="1">
    <location>
        <begin position="196"/>
        <end position="236"/>
    </location>
</feature>
<reference evidence="2 3" key="1">
    <citation type="journal article" date="2020" name="Nat. Commun.">
        <title>Genome of Tripterygium wilfordii and identification of cytochrome P450 involved in triptolide biosynthesis.</title>
        <authorList>
            <person name="Tu L."/>
            <person name="Su P."/>
            <person name="Zhang Z."/>
            <person name="Gao L."/>
            <person name="Wang J."/>
            <person name="Hu T."/>
            <person name="Zhou J."/>
            <person name="Zhang Y."/>
            <person name="Zhao Y."/>
            <person name="Liu Y."/>
            <person name="Song Y."/>
            <person name="Tong Y."/>
            <person name="Lu Y."/>
            <person name="Yang J."/>
            <person name="Xu C."/>
            <person name="Jia M."/>
            <person name="Peters R.J."/>
            <person name="Huang L."/>
            <person name="Gao W."/>
        </authorList>
    </citation>
    <scope>NUCLEOTIDE SEQUENCE [LARGE SCALE GENOMIC DNA]</scope>
    <source>
        <strain evidence="3">cv. XIE 37</strain>
        <tissue evidence="2">Leaf</tissue>
    </source>
</reference>